<feature type="region of interest" description="Disordered" evidence="1">
    <location>
        <begin position="90"/>
        <end position="125"/>
    </location>
</feature>
<organism evidence="2 3">
    <name type="scientific">Steinernema carpocapsae</name>
    <name type="common">Entomopathogenic nematode</name>
    <dbReference type="NCBI Taxonomy" id="34508"/>
    <lineage>
        <taxon>Eukaryota</taxon>
        <taxon>Metazoa</taxon>
        <taxon>Ecdysozoa</taxon>
        <taxon>Nematoda</taxon>
        <taxon>Chromadorea</taxon>
        <taxon>Rhabditida</taxon>
        <taxon>Tylenchina</taxon>
        <taxon>Panagrolaimomorpha</taxon>
        <taxon>Strongyloidoidea</taxon>
        <taxon>Steinernematidae</taxon>
        <taxon>Steinernema</taxon>
    </lineage>
</organism>
<accession>A0A4U5NTJ1</accession>
<dbReference type="EMBL" id="AZBU02000003">
    <property type="protein sequence ID" value="TKR86453.1"/>
    <property type="molecule type" value="Genomic_DNA"/>
</dbReference>
<protein>
    <submittedName>
        <fullName evidence="2">Uncharacterized protein</fullName>
    </submittedName>
</protein>
<dbReference type="AlphaFoldDB" id="A0A4U5NTJ1"/>
<evidence type="ECO:0000313" key="2">
    <source>
        <dbReference type="EMBL" id="TKR86453.1"/>
    </source>
</evidence>
<feature type="compositionally biased region" description="Basic residues" evidence="1">
    <location>
        <begin position="105"/>
        <end position="125"/>
    </location>
</feature>
<evidence type="ECO:0000256" key="1">
    <source>
        <dbReference type="SAM" id="MobiDB-lite"/>
    </source>
</evidence>
<proteinExistence type="predicted"/>
<reference evidence="2 3" key="1">
    <citation type="journal article" date="2015" name="Genome Biol.">
        <title>Comparative genomics of Steinernema reveals deeply conserved gene regulatory networks.</title>
        <authorList>
            <person name="Dillman A.R."/>
            <person name="Macchietto M."/>
            <person name="Porter C.F."/>
            <person name="Rogers A."/>
            <person name="Williams B."/>
            <person name="Antoshechkin I."/>
            <person name="Lee M.M."/>
            <person name="Goodwin Z."/>
            <person name="Lu X."/>
            <person name="Lewis E.E."/>
            <person name="Goodrich-Blair H."/>
            <person name="Stock S.P."/>
            <person name="Adams B.J."/>
            <person name="Sternberg P.W."/>
            <person name="Mortazavi A."/>
        </authorList>
    </citation>
    <scope>NUCLEOTIDE SEQUENCE [LARGE SCALE GENOMIC DNA]</scope>
    <source>
        <strain evidence="2 3">ALL</strain>
    </source>
</reference>
<reference evidence="2 3" key="2">
    <citation type="journal article" date="2019" name="G3 (Bethesda)">
        <title>Hybrid Assembly of the Genome of the Entomopathogenic Nematode Steinernema carpocapsae Identifies the X-Chromosome.</title>
        <authorList>
            <person name="Serra L."/>
            <person name="Macchietto M."/>
            <person name="Macias-Munoz A."/>
            <person name="McGill C.J."/>
            <person name="Rodriguez I.M."/>
            <person name="Rodriguez B."/>
            <person name="Murad R."/>
            <person name="Mortazavi A."/>
        </authorList>
    </citation>
    <scope>NUCLEOTIDE SEQUENCE [LARGE SCALE GENOMIC DNA]</scope>
    <source>
        <strain evidence="2 3">ALL</strain>
    </source>
</reference>
<dbReference type="Proteomes" id="UP000298663">
    <property type="component" value="Unassembled WGS sequence"/>
</dbReference>
<comment type="caution">
    <text evidence="2">The sequence shown here is derived from an EMBL/GenBank/DDBJ whole genome shotgun (WGS) entry which is preliminary data.</text>
</comment>
<name>A0A4U5NTJ1_STECR</name>
<sequence length="125" mass="14420">MPRRQTKRFDFYLEWLIGRSASVTVIETFLFTRNGNEGSYIQKALEQTLNILKVELTTYSSSSVLSEKAPLEFVKNEALKLQRRERGRRSLKLINGAGQLLPDRRKSKRKTKPKSTKKRNSSACV</sequence>
<keyword evidence="3" id="KW-1185">Reference proteome</keyword>
<gene>
    <name evidence="2" type="ORF">L596_011044</name>
</gene>
<evidence type="ECO:0000313" key="3">
    <source>
        <dbReference type="Proteomes" id="UP000298663"/>
    </source>
</evidence>